<accession>A0A6B2LJH4</accession>
<feature type="compositionally biased region" description="Polar residues" evidence="3">
    <location>
        <begin position="163"/>
        <end position="174"/>
    </location>
</feature>
<evidence type="ECO:0000259" key="4">
    <source>
        <dbReference type="PROSITE" id="PS50011"/>
    </source>
</evidence>
<keyword evidence="2" id="KW-0067">ATP-binding</keyword>
<name>A0A6B2LJH4_9EUKA</name>
<proteinExistence type="predicted"/>
<feature type="region of interest" description="Disordered" evidence="3">
    <location>
        <begin position="88"/>
        <end position="184"/>
    </location>
</feature>
<dbReference type="GO" id="GO:0004674">
    <property type="term" value="F:protein serine/threonine kinase activity"/>
    <property type="evidence" value="ECO:0007669"/>
    <property type="project" value="TreeGrafter"/>
</dbReference>
<dbReference type="PANTHER" id="PTHR48012">
    <property type="entry name" value="STERILE20-LIKE KINASE, ISOFORM B-RELATED"/>
    <property type="match status" value="1"/>
</dbReference>
<dbReference type="EMBL" id="GIBP01008176">
    <property type="protein sequence ID" value="NDV37145.1"/>
    <property type="molecule type" value="Transcribed_RNA"/>
</dbReference>
<reference evidence="5" key="1">
    <citation type="journal article" date="2020" name="J. Eukaryot. Microbiol.">
        <title>De novo Sequencing, Assembly and Annotation of the Transcriptome for the Free-Living Testate Amoeba Arcella intermedia.</title>
        <authorList>
            <person name="Ribeiro G.M."/>
            <person name="Porfirio-Sousa A.L."/>
            <person name="Maurer-Alcala X.X."/>
            <person name="Katz L.A."/>
            <person name="Lahr D.J.G."/>
        </authorList>
    </citation>
    <scope>NUCLEOTIDE SEQUENCE</scope>
</reference>
<dbReference type="AlphaFoldDB" id="A0A6B2LJH4"/>
<evidence type="ECO:0000256" key="3">
    <source>
        <dbReference type="SAM" id="MobiDB-lite"/>
    </source>
</evidence>
<feature type="compositionally biased region" description="Polar residues" evidence="3">
    <location>
        <begin position="110"/>
        <end position="121"/>
    </location>
</feature>
<dbReference type="GO" id="GO:0005524">
    <property type="term" value="F:ATP binding"/>
    <property type="evidence" value="ECO:0007669"/>
    <property type="project" value="UniProtKB-KW"/>
</dbReference>
<evidence type="ECO:0000256" key="1">
    <source>
        <dbReference type="ARBA" id="ARBA00022741"/>
    </source>
</evidence>
<dbReference type="PANTHER" id="PTHR48012:SF26">
    <property type="entry name" value="SERINE_THREONINE-PROTEIN KINASE DDB_G0283821-RELATED"/>
    <property type="match status" value="1"/>
</dbReference>
<protein>
    <recommendedName>
        <fullName evidence="4">Protein kinase domain-containing protein</fullName>
    </recommendedName>
</protein>
<dbReference type="PROSITE" id="PS50011">
    <property type="entry name" value="PROTEIN_KINASE_DOM"/>
    <property type="match status" value="1"/>
</dbReference>
<feature type="domain" description="Protein kinase" evidence="4">
    <location>
        <begin position="1"/>
        <end position="63"/>
    </location>
</feature>
<dbReference type="InterPro" id="IPR000719">
    <property type="entry name" value="Prot_kinase_dom"/>
</dbReference>
<organism evidence="5">
    <name type="scientific">Arcella intermedia</name>
    <dbReference type="NCBI Taxonomy" id="1963864"/>
    <lineage>
        <taxon>Eukaryota</taxon>
        <taxon>Amoebozoa</taxon>
        <taxon>Tubulinea</taxon>
        <taxon>Elardia</taxon>
        <taxon>Arcellinida</taxon>
        <taxon>Sphaerothecina</taxon>
        <taxon>Arcellidae</taxon>
        <taxon>Arcella</taxon>
    </lineage>
</organism>
<keyword evidence="1" id="KW-0547">Nucleotide-binding</keyword>
<feature type="compositionally biased region" description="Basic residues" evidence="3">
    <location>
        <begin position="175"/>
        <end position="184"/>
    </location>
</feature>
<evidence type="ECO:0000313" key="5">
    <source>
        <dbReference type="EMBL" id="NDV37145.1"/>
    </source>
</evidence>
<evidence type="ECO:0000256" key="2">
    <source>
        <dbReference type="ARBA" id="ARBA00022840"/>
    </source>
</evidence>
<sequence length="184" mass="21302">MLSGNPPYFELDQKTIAISIVQDDYPPLPEDITPLCKDFLSQCFQKEPYLRPTTAQLMTHPWFRVFSKAQSYTPVDLKNQVTDYAKLRHKRNFRRREQEDTGNRAPGIPTLSTPQHGNASTRRGRNYDLGYEARSPRGFISAGSSDSLNYRHKEEKVQRHHNQPSSRASPSSRNKPPKKEHRKH</sequence>
<dbReference type="InterPro" id="IPR050629">
    <property type="entry name" value="STE20/SPS1-PAK"/>
</dbReference>
<dbReference type="Gene3D" id="1.10.510.10">
    <property type="entry name" value="Transferase(Phosphotransferase) domain 1"/>
    <property type="match status" value="1"/>
</dbReference>
<dbReference type="GO" id="GO:0005737">
    <property type="term" value="C:cytoplasm"/>
    <property type="evidence" value="ECO:0007669"/>
    <property type="project" value="TreeGrafter"/>
</dbReference>
<dbReference type="InterPro" id="IPR011009">
    <property type="entry name" value="Kinase-like_dom_sf"/>
</dbReference>
<dbReference type="SUPFAM" id="SSF56112">
    <property type="entry name" value="Protein kinase-like (PK-like)"/>
    <property type="match status" value="1"/>
</dbReference>